<protein>
    <submittedName>
        <fullName evidence="14">2-oxoglutarate dehydrogenase, E1 subunit</fullName>
    </submittedName>
</protein>
<dbReference type="eggNOG" id="COG0567">
    <property type="taxonomic scope" value="Bacteria"/>
</dbReference>
<dbReference type="GO" id="GO:0005829">
    <property type="term" value="C:cytosol"/>
    <property type="evidence" value="ECO:0007669"/>
    <property type="project" value="TreeGrafter"/>
</dbReference>
<dbReference type="NCBIfam" id="TIGR00239">
    <property type="entry name" value="2oxo_dh_E1"/>
    <property type="match status" value="1"/>
</dbReference>
<dbReference type="NCBIfam" id="NF006914">
    <property type="entry name" value="PRK09404.1"/>
    <property type="match status" value="1"/>
</dbReference>
<dbReference type="UniPathway" id="UPA00223">
    <property type="reaction ID" value="UER00997"/>
</dbReference>
<evidence type="ECO:0000259" key="13">
    <source>
        <dbReference type="SMART" id="SM00861"/>
    </source>
</evidence>
<reference evidence="14 15" key="2">
    <citation type="journal article" date="2010" name="Stand. Genomic Sci.">
        <title>Complete genome sequence of Nakamurella multipartita type strain (Y-104).</title>
        <authorList>
            <person name="Tice H."/>
            <person name="Mayilraj S."/>
            <person name="Sims D."/>
            <person name="Lapidus A."/>
            <person name="Nolan M."/>
            <person name="Lucas S."/>
            <person name="Glavina Del Rio T."/>
            <person name="Copeland A."/>
            <person name="Cheng J.F."/>
            <person name="Meincke L."/>
            <person name="Bruce D."/>
            <person name="Goodwin L."/>
            <person name="Pitluck S."/>
            <person name="Ivanova N."/>
            <person name="Mavromatis K."/>
            <person name="Ovchinnikova G."/>
            <person name="Pati A."/>
            <person name="Chen A."/>
            <person name="Palaniappan K."/>
            <person name="Land M."/>
            <person name="Hauser L."/>
            <person name="Chang Y.J."/>
            <person name="Jeffries C.D."/>
            <person name="Detter J.C."/>
            <person name="Brettin T."/>
            <person name="Rohde M."/>
            <person name="Goker M."/>
            <person name="Bristow J."/>
            <person name="Eisen J.A."/>
            <person name="Markowitz V."/>
            <person name="Hugenholtz P."/>
            <person name="Kyrpides N.C."/>
            <person name="Klenk H.P."/>
            <person name="Chen F."/>
        </authorList>
    </citation>
    <scope>NUCLEOTIDE SEQUENCE [LARGE SCALE GENOMIC DNA]</scope>
    <source>
        <strain evidence="15">ATCC 700099 / DSM 44233 / CIP 104796 / JCM 9543 / NBRC 105858 / Y-104</strain>
    </source>
</reference>
<dbReference type="SMART" id="SM00861">
    <property type="entry name" value="Transket_pyr"/>
    <property type="match status" value="1"/>
</dbReference>
<dbReference type="Gene3D" id="3.40.50.12470">
    <property type="match status" value="1"/>
</dbReference>
<evidence type="ECO:0000256" key="10">
    <source>
        <dbReference type="ARBA" id="ARBA00051911"/>
    </source>
</evidence>
<feature type="compositionally biased region" description="Low complexity" evidence="12">
    <location>
        <begin position="162"/>
        <end position="178"/>
    </location>
</feature>
<dbReference type="HOGENOM" id="CLU_004709_1_0_11"/>
<dbReference type="InterPro" id="IPR029061">
    <property type="entry name" value="THDP-binding"/>
</dbReference>
<sequence>MSSAAPEFGPNDWFVEEKYQQFLADPQSVDPIWRDFFADAKAPSTLIGVSATNGTAGVANATTANATTANATAGTATATATAAPAKPAAPPKAAAAQAAPKSAGGSANGATAGATPPPPPPPNRSGKAAASPAANSAPATSQVVTTPASKSAPAGGKESVDAAPTAPTRRPATTATPDDMVAARAAKAARAAHDAEGDGLTTTPLRGVAAVVVKNMTTSLEVPTATSVRAVPAKLMADNRIVINNFLKRNRGGKISFTHLIGYAIVRAISDYPNMNRHFAEVNGKPSMVTPSHVNLGLAIDLPAKGGGRNLVVVPIRSAETMSFTQFWSAYEQVVRKARQGQLTAEDYQGTTISLTNPGGIGTNHSVPRLMQGQSAIIGVGALEYPAAFQGAADQMLADLGVSKIITLTSTYDHRVIQGAESGEFLRRIHQLLIGEDQFYDDVFASLRLPYEPVRWVKDLDAGRHGQIDKTARVLEIIDAYRTRGHLMADTDPLNYRQRRHPDLDVLSHGLTLWDLDREFAVGGFNDRDFMKLRDVLGVLRNSYCRTVGIEYMHIMDPVQRRWIQQRVEVMHEKPPVEEQKYILGRLNSAEAFETFLQTKYIGQKRFSLEGGETVIALLDAALNKSAEYGMDEVVIGMAHRGRLNVLANIVGKPYSQIFREFEGNMDPGQAHGSGDVKYHLGAEGKYIRPFGEGQVDVTLCANPSHLEVVDPVLEGVARAKQDMLNLGEEGYSVMPIAIHGDAAFAGQGVVAETLNLSLLRGYRTGGTMHVIINNQVGFTTAPESSRSSEYCTDVAKMIQAPIFHVNGDDPEAAVWVARLAVEYRQTFGRDVVIDMVCYRRRGHNEGDDPSMTNPLMYQIIDGKRSVRRIYTEALIGRGDITPEDAEEALRDYHTQLERVFNEVRELERAVVAPSPSVEAEQPIPPRVETKISQQVMERIADVALDYPEGFTPHPRVKQVLQRRAEMAREGGIDWAFGELLALGSIAMEGRLVRMSGQDTRRGTFVQRHSALIDKSTGAEYLPLQHLSDEQGRVLIYDSALSEYAALGFEYGYSVANRDALVLWEAQFGDFVNGAQSVIDEYMSSGEAKWGQQSGVVLLLPHAHEGQGPDHTSGRIERFLQLCAEGSMTIAVPSTPANYFHLLRRHVLDGVHRPMVVFTPKSMLRNKAAVSEVKDFTHGKFESVIADSSIAPLHVKKVLLTSGKLYYELDAYRRKHDITDTAIVRLEQIYPVPRRKLLHVLESYPNVMDFRWVQEEPANQGAWTFLALSLPEMLPRLTGLQRVSRRAMAAPSAGSAKVHEVEQQAVIAAAFAR</sequence>
<dbReference type="GO" id="GO:0030976">
    <property type="term" value="F:thiamine pyrophosphate binding"/>
    <property type="evidence" value="ECO:0007669"/>
    <property type="project" value="InterPro"/>
</dbReference>
<evidence type="ECO:0000256" key="2">
    <source>
        <dbReference type="ARBA" id="ARBA00001964"/>
    </source>
</evidence>
<evidence type="ECO:0000256" key="8">
    <source>
        <dbReference type="ARBA" id="ARBA00023052"/>
    </source>
</evidence>
<dbReference type="Pfam" id="PF00198">
    <property type="entry name" value="2-oxoacid_dh"/>
    <property type="match status" value="1"/>
</dbReference>
<dbReference type="SUPFAM" id="SSF52518">
    <property type="entry name" value="Thiamin diphosphate-binding fold (THDP-binding)"/>
    <property type="match status" value="2"/>
</dbReference>
<name>C8XEH1_NAKMY</name>
<evidence type="ECO:0000256" key="3">
    <source>
        <dbReference type="ARBA" id="ARBA00004813"/>
    </source>
</evidence>
<dbReference type="InterPro" id="IPR023213">
    <property type="entry name" value="CAT-like_dom_sf"/>
</dbReference>
<dbReference type="KEGG" id="nml:Namu_1428"/>
<comment type="catalytic activity">
    <reaction evidence="10">
        <text>N(6)-[(R)-lipoyl]-L-lysyl-[protein] + 2-oxoglutarate + H(+) = N(6)-[(R)-S(8)-succinyldihydrolipoyl]-L-lysyl-[protein] + CO2</text>
        <dbReference type="Rhea" id="RHEA:12188"/>
        <dbReference type="Rhea" id="RHEA-COMP:10474"/>
        <dbReference type="Rhea" id="RHEA-COMP:20092"/>
        <dbReference type="ChEBI" id="CHEBI:15378"/>
        <dbReference type="ChEBI" id="CHEBI:16526"/>
        <dbReference type="ChEBI" id="CHEBI:16810"/>
        <dbReference type="ChEBI" id="CHEBI:83099"/>
        <dbReference type="ChEBI" id="CHEBI:83120"/>
        <dbReference type="EC" id="1.2.4.2"/>
    </reaction>
</comment>
<comment type="catalytic activity">
    <reaction evidence="11">
        <text>N(6)-[(R)-dihydrolipoyl]-L-lysyl-[protein] + succinyl-CoA = N(6)-[(R)-S(8)-succinyldihydrolipoyl]-L-lysyl-[protein] + CoA</text>
        <dbReference type="Rhea" id="RHEA:15213"/>
        <dbReference type="Rhea" id="RHEA-COMP:10475"/>
        <dbReference type="Rhea" id="RHEA-COMP:20092"/>
        <dbReference type="ChEBI" id="CHEBI:57287"/>
        <dbReference type="ChEBI" id="CHEBI:57292"/>
        <dbReference type="ChEBI" id="CHEBI:83100"/>
        <dbReference type="ChEBI" id="CHEBI:83120"/>
        <dbReference type="EC" id="2.3.1.61"/>
    </reaction>
</comment>
<keyword evidence="15" id="KW-1185">Reference proteome</keyword>
<accession>C8XEH1</accession>
<feature type="compositionally biased region" description="Low complexity" evidence="12">
    <location>
        <begin position="82"/>
        <end position="114"/>
    </location>
</feature>
<dbReference type="Proteomes" id="UP000002218">
    <property type="component" value="Chromosome"/>
</dbReference>
<dbReference type="Pfam" id="PF16078">
    <property type="entry name" value="2-oxogl_dehyd_N"/>
    <property type="match status" value="1"/>
</dbReference>
<dbReference type="InterPro" id="IPR032106">
    <property type="entry name" value="2-oxogl_dehyd_N"/>
</dbReference>
<reference evidence="15" key="1">
    <citation type="submission" date="2009-09" db="EMBL/GenBank/DDBJ databases">
        <title>The complete genome of Nakamurella multipartita DSM 44233.</title>
        <authorList>
            <consortium name="US DOE Joint Genome Institute (JGI-PGF)"/>
            <person name="Lucas S."/>
            <person name="Copeland A."/>
            <person name="Lapidus A."/>
            <person name="Glavina del Rio T."/>
            <person name="Dalin E."/>
            <person name="Tice H."/>
            <person name="Bruce D."/>
            <person name="Goodwin L."/>
            <person name="Pitluck S."/>
            <person name="Kyrpides N."/>
            <person name="Mavromatis K."/>
            <person name="Ivanova N."/>
            <person name="Ovchinnikova G."/>
            <person name="Sims D."/>
            <person name="Meincke L."/>
            <person name="Brettin T."/>
            <person name="Detter J.C."/>
            <person name="Han C."/>
            <person name="Larimer F."/>
            <person name="Land M."/>
            <person name="Hauser L."/>
            <person name="Markowitz V."/>
            <person name="Cheng J.-F."/>
            <person name="Hugenholtz P."/>
            <person name="Woyke T."/>
            <person name="Wu D."/>
            <person name="Klenk H.-P."/>
            <person name="Eisen J.A."/>
        </authorList>
    </citation>
    <scope>NUCLEOTIDE SEQUENCE [LARGE SCALE GENOMIC DNA]</scope>
    <source>
        <strain evidence="15">ATCC 700099 / DSM 44233 / CIP 104796 / JCM 9543 / NBRC 105858 / Y-104</strain>
    </source>
</reference>
<dbReference type="Pfam" id="PF00676">
    <property type="entry name" value="E1_dh"/>
    <property type="match status" value="1"/>
</dbReference>
<dbReference type="Gene3D" id="3.40.50.11610">
    <property type="entry name" value="Multifunctional 2-oxoglutarate metabolism enzyme, C-terminal domain"/>
    <property type="match status" value="1"/>
</dbReference>
<dbReference type="CDD" id="cd02016">
    <property type="entry name" value="TPP_E1_OGDC_like"/>
    <property type="match status" value="1"/>
</dbReference>
<dbReference type="FunFam" id="3.40.50.11610:FF:000002">
    <property type="entry name" value="2-oxoglutarate dehydrogenase E1 component"/>
    <property type="match status" value="1"/>
</dbReference>
<keyword evidence="5" id="KW-0479">Metal-binding</keyword>
<dbReference type="InterPro" id="IPR001017">
    <property type="entry name" value="DH_E1"/>
</dbReference>
<dbReference type="GO" id="GO:0000287">
    <property type="term" value="F:magnesium ion binding"/>
    <property type="evidence" value="ECO:0007669"/>
    <property type="project" value="UniProtKB-ARBA"/>
</dbReference>
<keyword evidence="9" id="KW-0511">Multifunctional enzyme</keyword>
<evidence type="ECO:0000256" key="5">
    <source>
        <dbReference type="ARBA" id="ARBA00022723"/>
    </source>
</evidence>
<dbReference type="STRING" id="479431.Namu_1428"/>
<dbReference type="GO" id="GO:0004149">
    <property type="term" value="F:dihydrolipoyllysine-residue succinyltransferase activity"/>
    <property type="evidence" value="ECO:0007669"/>
    <property type="project" value="UniProtKB-EC"/>
</dbReference>
<evidence type="ECO:0000256" key="4">
    <source>
        <dbReference type="ARBA" id="ARBA00022532"/>
    </source>
</evidence>
<dbReference type="InterPro" id="IPR031717">
    <property type="entry name" value="ODO-1/KGD_C"/>
</dbReference>
<evidence type="ECO:0000313" key="15">
    <source>
        <dbReference type="Proteomes" id="UP000002218"/>
    </source>
</evidence>
<organism evidence="14 15">
    <name type="scientific">Nakamurella multipartita (strain ATCC 700099 / DSM 44233 / CIP 104796 / JCM 9543 / NBRC 105858 / Y-104)</name>
    <name type="common">Microsphaera multipartita</name>
    <dbReference type="NCBI Taxonomy" id="479431"/>
    <lineage>
        <taxon>Bacteria</taxon>
        <taxon>Bacillati</taxon>
        <taxon>Actinomycetota</taxon>
        <taxon>Actinomycetes</taxon>
        <taxon>Nakamurellales</taxon>
        <taxon>Nakamurellaceae</taxon>
        <taxon>Nakamurella</taxon>
    </lineage>
</organism>
<proteinExistence type="predicted"/>
<dbReference type="SUPFAM" id="SSF52777">
    <property type="entry name" value="CoA-dependent acyltransferases"/>
    <property type="match status" value="1"/>
</dbReference>
<feature type="compositionally biased region" description="Polar residues" evidence="12">
    <location>
        <begin position="140"/>
        <end position="149"/>
    </location>
</feature>
<dbReference type="PANTHER" id="PTHR23152">
    <property type="entry name" value="2-OXOGLUTARATE DEHYDROGENASE"/>
    <property type="match status" value="1"/>
</dbReference>
<comment type="cofactor">
    <cofactor evidence="1">
        <name>Mg(2+)</name>
        <dbReference type="ChEBI" id="CHEBI:18420"/>
    </cofactor>
</comment>
<dbReference type="Gene3D" id="3.40.50.970">
    <property type="match status" value="1"/>
</dbReference>
<feature type="compositionally biased region" description="Low complexity" evidence="12">
    <location>
        <begin position="124"/>
        <end position="139"/>
    </location>
</feature>
<gene>
    <name evidence="14" type="ordered locus">Namu_1428</name>
</gene>
<evidence type="ECO:0000256" key="7">
    <source>
        <dbReference type="ARBA" id="ARBA00023002"/>
    </source>
</evidence>
<dbReference type="InterPro" id="IPR042179">
    <property type="entry name" value="KGD_C_sf"/>
</dbReference>
<dbReference type="RefSeq" id="WP_015746736.1">
    <property type="nucleotide sequence ID" value="NC_013235.1"/>
</dbReference>
<dbReference type="EMBL" id="CP001737">
    <property type="protein sequence ID" value="ACV77829.1"/>
    <property type="molecule type" value="Genomic_DNA"/>
</dbReference>
<feature type="domain" description="Transketolase-like pyrimidine-binding" evidence="13">
    <location>
        <begin position="973"/>
        <end position="1166"/>
    </location>
</feature>
<dbReference type="eggNOG" id="COG0508">
    <property type="taxonomic scope" value="Bacteria"/>
</dbReference>
<evidence type="ECO:0000313" key="14">
    <source>
        <dbReference type="EMBL" id="ACV77829.1"/>
    </source>
</evidence>
<dbReference type="InParanoid" id="C8XEH1"/>
<comment type="pathway">
    <text evidence="3">Carbohydrate metabolism; tricarboxylic acid cycle; succinyl-CoA from 2-oxoglutarate (dehydrogenase route): step 1/1.</text>
</comment>
<keyword evidence="4" id="KW-0816">Tricarboxylic acid cycle</keyword>
<dbReference type="InterPro" id="IPR001078">
    <property type="entry name" value="2-oxoacid_DH_actylTfrase"/>
</dbReference>
<dbReference type="InterPro" id="IPR005475">
    <property type="entry name" value="Transketolase-like_Pyr-bd"/>
</dbReference>
<dbReference type="Gene3D" id="3.30.559.10">
    <property type="entry name" value="Chloramphenicol acetyltransferase-like domain"/>
    <property type="match status" value="1"/>
</dbReference>
<comment type="cofactor">
    <cofactor evidence="2">
        <name>thiamine diphosphate</name>
        <dbReference type="ChEBI" id="CHEBI:58937"/>
    </cofactor>
</comment>
<evidence type="ECO:0000256" key="12">
    <source>
        <dbReference type="SAM" id="MobiDB-lite"/>
    </source>
</evidence>
<keyword evidence="8" id="KW-0786">Thiamine pyrophosphate</keyword>
<feature type="region of interest" description="Disordered" evidence="12">
    <location>
        <begin position="82"/>
        <end position="178"/>
    </location>
</feature>
<dbReference type="Pfam" id="PF16870">
    <property type="entry name" value="OxoGdeHyase_C"/>
    <property type="match status" value="1"/>
</dbReference>
<dbReference type="GO" id="GO:0004591">
    <property type="term" value="F:oxoglutarate dehydrogenase (succinyl-transferring) activity"/>
    <property type="evidence" value="ECO:0007669"/>
    <property type="project" value="UniProtKB-EC"/>
</dbReference>
<evidence type="ECO:0000256" key="6">
    <source>
        <dbReference type="ARBA" id="ARBA00022842"/>
    </source>
</evidence>
<dbReference type="OrthoDB" id="9759785at2"/>
<dbReference type="Gene3D" id="1.10.287.1150">
    <property type="entry name" value="TPP helical domain"/>
    <property type="match status" value="1"/>
</dbReference>
<dbReference type="PANTHER" id="PTHR23152:SF4">
    <property type="entry name" value="2-OXOADIPATE DEHYDROGENASE COMPLEX COMPONENT E1"/>
    <property type="match status" value="1"/>
</dbReference>
<dbReference type="InterPro" id="IPR011603">
    <property type="entry name" value="2oxoglutarate_DH_E1"/>
</dbReference>
<dbReference type="GO" id="GO:0006099">
    <property type="term" value="P:tricarboxylic acid cycle"/>
    <property type="evidence" value="ECO:0007669"/>
    <property type="project" value="UniProtKB-UniPathway"/>
</dbReference>
<keyword evidence="7" id="KW-0560">Oxidoreductase</keyword>
<evidence type="ECO:0000256" key="11">
    <source>
        <dbReference type="ARBA" id="ARBA00052761"/>
    </source>
</evidence>
<evidence type="ECO:0000256" key="1">
    <source>
        <dbReference type="ARBA" id="ARBA00001946"/>
    </source>
</evidence>
<dbReference type="FunCoup" id="C8XEH1">
    <property type="interactions" value="370"/>
</dbReference>
<evidence type="ECO:0000256" key="9">
    <source>
        <dbReference type="ARBA" id="ARBA00023268"/>
    </source>
</evidence>
<dbReference type="GO" id="GO:0045252">
    <property type="term" value="C:oxoglutarate dehydrogenase complex"/>
    <property type="evidence" value="ECO:0007669"/>
    <property type="project" value="TreeGrafter"/>
</dbReference>
<dbReference type="NCBIfam" id="NF008907">
    <property type="entry name" value="PRK12270.1"/>
    <property type="match status" value="1"/>
</dbReference>
<keyword evidence="6" id="KW-0460">Magnesium</keyword>
<dbReference type="Pfam" id="PF02779">
    <property type="entry name" value="Transket_pyr"/>
    <property type="match status" value="1"/>
</dbReference>